<reference evidence="2 3" key="1">
    <citation type="submission" date="2020-03" db="EMBL/GenBank/DDBJ databases">
        <title>Whole genome shotgun sequence of Phytohabitans flavus NBRC 107702.</title>
        <authorList>
            <person name="Komaki H."/>
            <person name="Tamura T."/>
        </authorList>
    </citation>
    <scope>NUCLEOTIDE SEQUENCE [LARGE SCALE GENOMIC DNA]</scope>
    <source>
        <strain evidence="2 3">NBRC 107702</strain>
    </source>
</reference>
<sequence>MTVTGQQIAAVTAADVPALFNDFTQDLEKLREFLRKAPELIAEFEKWANDILWWLSWWEWAQRELKELFDSLLPKAKEILQRVKDLVEDAFAPLAMHHDIQLWLEIHKRAQSISESTELPDFPHMEFQGTAASSSWNGPFADAYKSQVVPQHMAAERLAVVAKDTANTLSKVFAASVAVYAAWAALAFHAGSLLTKGWRQWLRNGQEEWRTLTRLLLQATAAEGLANTISRDEGKLMTTVASGRPGMNARDVAWPNPFRAVEFARPRIGPDGKVILEGGAPAMRQR</sequence>
<proteinExistence type="predicted"/>
<evidence type="ECO:0000256" key="1">
    <source>
        <dbReference type="SAM" id="Phobius"/>
    </source>
</evidence>
<dbReference type="KEGG" id="pfla:Pflav_026670"/>
<keyword evidence="3" id="KW-1185">Reference proteome</keyword>
<reference evidence="2 3" key="2">
    <citation type="submission" date="2020-03" db="EMBL/GenBank/DDBJ databases">
        <authorList>
            <person name="Ichikawa N."/>
            <person name="Kimura A."/>
            <person name="Kitahashi Y."/>
            <person name="Uohara A."/>
        </authorList>
    </citation>
    <scope>NUCLEOTIDE SEQUENCE [LARGE SCALE GENOMIC DNA]</scope>
    <source>
        <strain evidence="2 3">NBRC 107702</strain>
    </source>
</reference>
<organism evidence="2 3">
    <name type="scientific">Phytohabitans flavus</name>
    <dbReference type="NCBI Taxonomy" id="1076124"/>
    <lineage>
        <taxon>Bacteria</taxon>
        <taxon>Bacillati</taxon>
        <taxon>Actinomycetota</taxon>
        <taxon>Actinomycetes</taxon>
        <taxon>Micromonosporales</taxon>
        <taxon>Micromonosporaceae</taxon>
    </lineage>
</organism>
<accession>A0A6F8XR23</accession>
<name>A0A6F8XR23_9ACTN</name>
<keyword evidence="1" id="KW-0472">Membrane</keyword>
<keyword evidence="1" id="KW-1133">Transmembrane helix</keyword>
<gene>
    <name evidence="2" type="ORF">Pflav_026670</name>
</gene>
<evidence type="ECO:0000313" key="3">
    <source>
        <dbReference type="Proteomes" id="UP000502508"/>
    </source>
</evidence>
<evidence type="ECO:0000313" key="2">
    <source>
        <dbReference type="EMBL" id="BCB76257.1"/>
    </source>
</evidence>
<protein>
    <submittedName>
        <fullName evidence="2">Uncharacterized protein</fullName>
    </submittedName>
</protein>
<feature type="transmembrane region" description="Helical" evidence="1">
    <location>
        <begin position="172"/>
        <end position="194"/>
    </location>
</feature>
<dbReference type="EMBL" id="AP022870">
    <property type="protein sequence ID" value="BCB76257.1"/>
    <property type="molecule type" value="Genomic_DNA"/>
</dbReference>
<dbReference type="AlphaFoldDB" id="A0A6F8XR23"/>
<dbReference type="Proteomes" id="UP000502508">
    <property type="component" value="Chromosome"/>
</dbReference>
<dbReference type="RefSeq" id="WP_173036353.1">
    <property type="nucleotide sequence ID" value="NZ_AP022870.1"/>
</dbReference>
<keyword evidence="1" id="KW-0812">Transmembrane</keyword>